<dbReference type="HOGENOM" id="CLU_140961_0_0_9"/>
<keyword evidence="1" id="KW-1133">Transmembrane helix</keyword>
<keyword evidence="3" id="KW-1185">Reference proteome</keyword>
<evidence type="ECO:0000256" key="1">
    <source>
        <dbReference type="SAM" id="Phobius"/>
    </source>
</evidence>
<evidence type="ECO:0000313" key="2">
    <source>
        <dbReference type="EMBL" id="EEU30634.1"/>
    </source>
</evidence>
<dbReference type="AlphaFoldDB" id="C7XTF4"/>
<organism evidence="2 3">
    <name type="scientific">Limosilactobacillus coleohominis 101-4-CHN</name>
    <dbReference type="NCBI Taxonomy" id="575594"/>
    <lineage>
        <taxon>Bacteria</taxon>
        <taxon>Bacillati</taxon>
        <taxon>Bacillota</taxon>
        <taxon>Bacilli</taxon>
        <taxon>Lactobacillales</taxon>
        <taxon>Lactobacillaceae</taxon>
        <taxon>Limosilactobacillus</taxon>
    </lineage>
</organism>
<dbReference type="STRING" id="575594.HMPREF0501_00039"/>
<dbReference type="OrthoDB" id="2146119at2"/>
<protein>
    <submittedName>
        <fullName evidence="2">Uncharacterized protein</fullName>
    </submittedName>
</protein>
<proteinExistence type="predicted"/>
<dbReference type="eggNOG" id="ENOG502ZQCN">
    <property type="taxonomic scope" value="Bacteria"/>
</dbReference>
<keyword evidence="1" id="KW-0812">Transmembrane</keyword>
<feature type="transmembrane region" description="Helical" evidence="1">
    <location>
        <begin position="6"/>
        <end position="26"/>
    </location>
</feature>
<dbReference type="EMBL" id="GG698802">
    <property type="protein sequence ID" value="EEU30634.1"/>
    <property type="molecule type" value="Genomic_DNA"/>
</dbReference>
<reference evidence="2 3" key="1">
    <citation type="submission" date="2009-06" db="EMBL/GenBank/DDBJ databases">
        <title>The Genome Sequence of Lactobacillus coleohominis strain 101-4-CHN.</title>
        <authorList>
            <consortium name="The Broad Institute Genome Sequencing Platform"/>
            <person name="Ward D."/>
            <person name="Young S.K."/>
            <person name="Zeng Q."/>
            <person name="Koehrsen M."/>
            <person name="Alvarado L."/>
            <person name="Berlin A."/>
            <person name="Borenstein D."/>
            <person name="Chen Z."/>
            <person name="Engels R."/>
            <person name="Freedman E."/>
            <person name="Gellesch M."/>
            <person name="Goldberg J."/>
            <person name="Griggs A."/>
            <person name="Gujja S."/>
            <person name="Heiman D."/>
            <person name="Hepburn T."/>
            <person name="Howarth C."/>
            <person name="Jen D."/>
            <person name="Larson L."/>
            <person name="Lewis B."/>
            <person name="Mehta T."/>
            <person name="Park D."/>
            <person name="Pearson M."/>
            <person name="Roberts A."/>
            <person name="Saif S."/>
            <person name="Shea T."/>
            <person name="Shenoy N."/>
            <person name="Sisk P."/>
            <person name="Stolte C."/>
            <person name="Sykes S."/>
            <person name="Walk T."/>
            <person name="White J."/>
            <person name="Yandava C."/>
            <person name="Liu Y."/>
            <person name="Xu Q."/>
            <person name="Lander E."/>
            <person name="Nusbaum C."/>
            <person name="Galagan J."/>
            <person name="Birren B."/>
        </authorList>
    </citation>
    <scope>NUCLEOTIDE SEQUENCE [LARGE SCALE GENOMIC DNA]</scope>
    <source>
        <strain evidence="2 3">101-4-CHN</strain>
    </source>
</reference>
<gene>
    <name evidence="2" type="ORF">HMPREF0501_00039</name>
</gene>
<keyword evidence="1" id="KW-0472">Membrane</keyword>
<evidence type="ECO:0000313" key="3">
    <source>
        <dbReference type="Proteomes" id="UP000003987"/>
    </source>
</evidence>
<dbReference type="Proteomes" id="UP000003987">
    <property type="component" value="Unassembled WGS sequence"/>
</dbReference>
<sequence>MSLIWIIIIAVIIVGVLYEVVHRFLIRRATLIVRQRAQKITDAVVFKVLDEEVGLDYCDQSSKLVSDIWGKGVFSFEYNVNLSSEKQLREKIISRDGLEQRINEVAHERAVEYYSQAQQAFKITDWWQGKKQFHMDVTYLINEASYEYVHDLRKLQES</sequence>
<dbReference type="RefSeq" id="WP_006915775.1">
    <property type="nucleotide sequence ID" value="NZ_GG698802.1"/>
</dbReference>
<accession>C7XTF4</accession>
<name>C7XTF4_9LACO</name>